<name>A0A1H7RPL3_9BURK</name>
<evidence type="ECO:0000313" key="2">
    <source>
        <dbReference type="EMBL" id="SEL62206.1"/>
    </source>
</evidence>
<gene>
    <name evidence="2" type="ORF">SAMN05192542_110128</name>
</gene>
<dbReference type="Proteomes" id="UP000199120">
    <property type="component" value="Unassembled WGS sequence"/>
</dbReference>
<feature type="chain" id="PRO_5030029228" description="Lipoprotein" evidence="1">
    <location>
        <begin position="20"/>
        <end position="177"/>
    </location>
</feature>
<protein>
    <recommendedName>
        <fullName evidence="4">Lipoprotein</fullName>
    </recommendedName>
</protein>
<accession>A0A1H7RPL3</accession>
<sequence length="177" mass="19901">MKNVFILIFLLCFSGLACACGTDAQHEKMAERLYADAEMQKFVCGATDSCSMEDFKAGLQFQKHEERFRGQVLSVCLVEPTLTATNSYTGVFAEKNGEYTFQFISYGTGVKVQVNKAGIPMILEYSVSDPDNPDYSLNQYLWNGQAFIFSRTMPIHNWCLRRAASGIRPTTRNATRT</sequence>
<evidence type="ECO:0008006" key="4">
    <source>
        <dbReference type="Google" id="ProtNLM"/>
    </source>
</evidence>
<dbReference type="OrthoDB" id="9112151at2"/>
<dbReference type="EMBL" id="FOAJ01000010">
    <property type="protein sequence ID" value="SEL62206.1"/>
    <property type="molecule type" value="Genomic_DNA"/>
</dbReference>
<dbReference type="PROSITE" id="PS51257">
    <property type="entry name" value="PROKAR_LIPOPROTEIN"/>
    <property type="match status" value="1"/>
</dbReference>
<reference evidence="3" key="1">
    <citation type="submission" date="2016-10" db="EMBL/GenBank/DDBJ databases">
        <authorList>
            <person name="Varghese N."/>
            <person name="Submissions S."/>
        </authorList>
    </citation>
    <scope>NUCLEOTIDE SEQUENCE [LARGE SCALE GENOMIC DNA]</scope>
    <source>
        <strain evidence="3">LMG 26416</strain>
    </source>
</reference>
<keyword evidence="1" id="KW-0732">Signal</keyword>
<feature type="signal peptide" evidence="1">
    <location>
        <begin position="1"/>
        <end position="19"/>
    </location>
</feature>
<keyword evidence="3" id="KW-1185">Reference proteome</keyword>
<evidence type="ECO:0000313" key="3">
    <source>
        <dbReference type="Proteomes" id="UP000199120"/>
    </source>
</evidence>
<organism evidence="2 3">
    <name type="scientific">Paraburkholderia caballeronis</name>
    <dbReference type="NCBI Taxonomy" id="416943"/>
    <lineage>
        <taxon>Bacteria</taxon>
        <taxon>Pseudomonadati</taxon>
        <taxon>Pseudomonadota</taxon>
        <taxon>Betaproteobacteria</taxon>
        <taxon>Burkholderiales</taxon>
        <taxon>Burkholderiaceae</taxon>
        <taxon>Paraburkholderia</taxon>
    </lineage>
</organism>
<dbReference type="RefSeq" id="WP_090551623.1">
    <property type="nucleotide sequence ID" value="NZ_FNSR01000003.1"/>
</dbReference>
<evidence type="ECO:0000256" key="1">
    <source>
        <dbReference type="SAM" id="SignalP"/>
    </source>
</evidence>
<proteinExistence type="predicted"/>
<dbReference type="AlphaFoldDB" id="A0A1H7RPL3"/>